<dbReference type="RefSeq" id="WP_085818010.1">
    <property type="nucleotide sequence ID" value="NZ_FWFU01000003.1"/>
</dbReference>
<sequence>MFTRLLAALAAPSRPAAPLPEPDAKLALGALMVRVAKSDRLYRYEEISRIDRLLSRLHGLNPVEAAKMRATCEKLEHVAGTQTANLAHLIRESLPYEDRIDALEAMWEVMLSDNVSTDEERAVIAAAQEALGLSDADSDSARVRAEAQ</sequence>
<proteinExistence type="predicted"/>
<reference evidence="2 3" key="1">
    <citation type="submission" date="2017-03" db="EMBL/GenBank/DDBJ databases">
        <authorList>
            <person name="Afonso C.L."/>
            <person name="Miller P.J."/>
            <person name="Scott M.A."/>
            <person name="Spackman E."/>
            <person name="Goraichik I."/>
            <person name="Dimitrov K.M."/>
            <person name="Suarez D.L."/>
            <person name="Swayne D.E."/>
        </authorList>
    </citation>
    <scope>NUCLEOTIDE SEQUENCE [LARGE SCALE GENOMIC DNA]</scope>
    <source>
        <strain evidence="2 3">CECT 8110</strain>
    </source>
</reference>
<dbReference type="EMBL" id="FWFU01000003">
    <property type="protein sequence ID" value="SLN45030.1"/>
    <property type="molecule type" value="Genomic_DNA"/>
</dbReference>
<dbReference type="Gene3D" id="1.10.3680.10">
    <property type="entry name" value="TerB-like"/>
    <property type="match status" value="1"/>
</dbReference>
<dbReference type="InterPro" id="IPR007791">
    <property type="entry name" value="DjlA_N"/>
</dbReference>
<protein>
    <submittedName>
        <fullName evidence="2">Tellurite resistance protein TerB</fullName>
    </submittedName>
</protein>
<evidence type="ECO:0000259" key="1">
    <source>
        <dbReference type="Pfam" id="PF05099"/>
    </source>
</evidence>
<dbReference type="SUPFAM" id="SSF158682">
    <property type="entry name" value="TerB-like"/>
    <property type="match status" value="1"/>
</dbReference>
<keyword evidence="3" id="KW-1185">Reference proteome</keyword>
<dbReference type="InterPro" id="IPR029024">
    <property type="entry name" value="TerB-like"/>
</dbReference>
<dbReference type="CDD" id="cd07313">
    <property type="entry name" value="terB_like_2"/>
    <property type="match status" value="1"/>
</dbReference>
<dbReference type="Proteomes" id="UP000193207">
    <property type="component" value="Unassembled WGS sequence"/>
</dbReference>
<name>A0A1X6ZBU6_9RHOB</name>
<dbReference type="Pfam" id="PF05099">
    <property type="entry name" value="TerB"/>
    <property type="match status" value="1"/>
</dbReference>
<evidence type="ECO:0000313" key="2">
    <source>
        <dbReference type="EMBL" id="SLN45030.1"/>
    </source>
</evidence>
<feature type="domain" description="Co-chaperone DjlA N-terminal" evidence="1">
    <location>
        <begin position="26"/>
        <end position="142"/>
    </location>
</feature>
<gene>
    <name evidence="2" type="ORF">ROH8110_02386</name>
</gene>
<organism evidence="2 3">
    <name type="scientific">Roseovarius halotolerans</name>
    <dbReference type="NCBI Taxonomy" id="505353"/>
    <lineage>
        <taxon>Bacteria</taxon>
        <taxon>Pseudomonadati</taxon>
        <taxon>Pseudomonadota</taxon>
        <taxon>Alphaproteobacteria</taxon>
        <taxon>Rhodobacterales</taxon>
        <taxon>Roseobacteraceae</taxon>
        <taxon>Roseovarius</taxon>
    </lineage>
</organism>
<dbReference type="AlphaFoldDB" id="A0A1X6ZBU6"/>
<evidence type="ECO:0000313" key="3">
    <source>
        <dbReference type="Proteomes" id="UP000193207"/>
    </source>
</evidence>
<dbReference type="OrthoDB" id="5402150at2"/>
<accession>A0A1X6ZBU6</accession>